<dbReference type="GO" id="GO:0071897">
    <property type="term" value="P:DNA biosynthetic process"/>
    <property type="evidence" value="ECO:0007669"/>
    <property type="project" value="UniProtKB-ARBA"/>
</dbReference>
<dbReference type="EMBL" id="CADEBD010000347">
    <property type="protein sequence ID" value="CAB3250185.1"/>
    <property type="molecule type" value="Genomic_DNA"/>
</dbReference>
<organism evidence="3 4">
    <name type="scientific">Arctia plantaginis</name>
    <name type="common">Wood tiger moth</name>
    <name type="synonym">Phalaena plantaginis</name>
    <dbReference type="NCBI Taxonomy" id="874455"/>
    <lineage>
        <taxon>Eukaryota</taxon>
        <taxon>Metazoa</taxon>
        <taxon>Ecdysozoa</taxon>
        <taxon>Arthropoda</taxon>
        <taxon>Hexapoda</taxon>
        <taxon>Insecta</taxon>
        <taxon>Pterygota</taxon>
        <taxon>Neoptera</taxon>
        <taxon>Endopterygota</taxon>
        <taxon>Lepidoptera</taxon>
        <taxon>Glossata</taxon>
        <taxon>Ditrysia</taxon>
        <taxon>Noctuoidea</taxon>
        <taxon>Erebidae</taxon>
        <taxon>Arctiinae</taxon>
        <taxon>Arctia</taxon>
    </lineage>
</organism>
<evidence type="ECO:0000259" key="2">
    <source>
        <dbReference type="PROSITE" id="PS50994"/>
    </source>
</evidence>
<dbReference type="InterPro" id="IPR012337">
    <property type="entry name" value="RNaseH-like_sf"/>
</dbReference>
<dbReference type="SUPFAM" id="SSF50630">
    <property type="entry name" value="Acid proteases"/>
    <property type="match status" value="1"/>
</dbReference>
<reference evidence="3 4" key="1">
    <citation type="submission" date="2020-04" db="EMBL/GenBank/DDBJ databases">
        <authorList>
            <person name="Wallbank WR R."/>
            <person name="Pardo Diaz C."/>
            <person name="Kozak K."/>
            <person name="Martin S."/>
            <person name="Jiggins C."/>
            <person name="Moest M."/>
            <person name="Warren A I."/>
            <person name="Byers J.R.P. K."/>
            <person name="Montejo-Kovacevich G."/>
            <person name="Yen C E."/>
        </authorList>
    </citation>
    <scope>NUCLEOTIDE SEQUENCE [LARGE SCALE GENOMIC DNA]</scope>
</reference>
<feature type="compositionally biased region" description="Basic residues" evidence="1">
    <location>
        <begin position="809"/>
        <end position="822"/>
    </location>
</feature>
<dbReference type="InterPro" id="IPR000477">
    <property type="entry name" value="RT_dom"/>
</dbReference>
<dbReference type="InterPro" id="IPR050951">
    <property type="entry name" value="Retrovirus_Pol_polyprotein"/>
</dbReference>
<dbReference type="Gene3D" id="3.30.420.10">
    <property type="entry name" value="Ribonuclease H-like superfamily/Ribonuclease H"/>
    <property type="match status" value="1"/>
</dbReference>
<dbReference type="GO" id="GO:0016779">
    <property type="term" value="F:nucleotidyltransferase activity"/>
    <property type="evidence" value="ECO:0007669"/>
    <property type="project" value="UniProtKB-KW"/>
</dbReference>
<dbReference type="GO" id="GO:0004519">
    <property type="term" value="F:endonuclease activity"/>
    <property type="evidence" value="ECO:0007669"/>
    <property type="project" value="UniProtKB-KW"/>
</dbReference>
<gene>
    <name evidence="3" type="ORF">APLA_LOCUS13015</name>
</gene>
<dbReference type="PROSITE" id="PS50994">
    <property type="entry name" value="INTEGRASE"/>
    <property type="match status" value="1"/>
</dbReference>
<dbReference type="SUPFAM" id="SSF53098">
    <property type="entry name" value="Ribonuclease H-like"/>
    <property type="match status" value="1"/>
</dbReference>
<feature type="domain" description="Integrase catalytic" evidence="2">
    <location>
        <begin position="484"/>
        <end position="594"/>
    </location>
</feature>
<dbReference type="SUPFAM" id="SSF56672">
    <property type="entry name" value="DNA/RNA polymerases"/>
    <property type="match status" value="1"/>
</dbReference>
<evidence type="ECO:0000256" key="1">
    <source>
        <dbReference type="SAM" id="MobiDB-lite"/>
    </source>
</evidence>
<accession>A0A8S1ATV6</accession>
<dbReference type="GO" id="GO:0003676">
    <property type="term" value="F:nucleic acid binding"/>
    <property type="evidence" value="ECO:0007669"/>
    <property type="project" value="InterPro"/>
</dbReference>
<feature type="compositionally biased region" description="Low complexity" evidence="1">
    <location>
        <begin position="785"/>
        <end position="795"/>
    </location>
</feature>
<dbReference type="GO" id="GO:0042575">
    <property type="term" value="C:DNA polymerase complex"/>
    <property type="evidence" value="ECO:0007669"/>
    <property type="project" value="UniProtKB-ARBA"/>
</dbReference>
<dbReference type="AlphaFoldDB" id="A0A8S1ATV6"/>
<dbReference type="GO" id="GO:0015074">
    <property type="term" value="P:DNA integration"/>
    <property type="evidence" value="ECO:0007669"/>
    <property type="project" value="InterPro"/>
</dbReference>
<name>A0A8S1ATV6_ARCPL</name>
<evidence type="ECO:0000313" key="4">
    <source>
        <dbReference type="Proteomes" id="UP000494256"/>
    </source>
</evidence>
<dbReference type="FunFam" id="3.30.420.10:FF:000063">
    <property type="entry name" value="Retrovirus-related Pol polyprotein from transposon 297-like Protein"/>
    <property type="match status" value="1"/>
</dbReference>
<dbReference type="PANTHER" id="PTHR37984">
    <property type="entry name" value="PROTEIN CBG26694"/>
    <property type="match status" value="1"/>
</dbReference>
<proteinExistence type="predicted"/>
<feature type="compositionally biased region" description="Basic and acidic residues" evidence="1">
    <location>
        <begin position="771"/>
        <end position="784"/>
    </location>
</feature>
<dbReference type="InterPro" id="IPR043502">
    <property type="entry name" value="DNA/RNA_pol_sf"/>
</dbReference>
<feature type="region of interest" description="Disordered" evidence="1">
    <location>
        <begin position="762"/>
        <end position="822"/>
    </location>
</feature>
<dbReference type="OrthoDB" id="7405141at2759"/>
<dbReference type="InterPro" id="IPR001584">
    <property type="entry name" value="Integrase_cat-core"/>
</dbReference>
<dbReference type="Pfam" id="PF00078">
    <property type="entry name" value="RVT_1"/>
    <property type="match status" value="1"/>
</dbReference>
<dbReference type="InterPro" id="IPR021109">
    <property type="entry name" value="Peptidase_aspartic_dom_sf"/>
</dbReference>
<dbReference type="InterPro" id="IPR036397">
    <property type="entry name" value="RNaseH_sf"/>
</dbReference>
<protein>
    <recommendedName>
        <fullName evidence="2">Integrase catalytic domain-containing protein</fullName>
    </recommendedName>
</protein>
<dbReference type="InterPro" id="IPR043128">
    <property type="entry name" value="Rev_trsase/Diguanyl_cyclase"/>
</dbReference>
<comment type="caution">
    <text evidence="3">The sequence shown here is derived from an EMBL/GenBank/DDBJ whole genome shotgun (WGS) entry which is preliminary data.</text>
</comment>
<dbReference type="Proteomes" id="UP000494256">
    <property type="component" value="Unassembled WGS sequence"/>
</dbReference>
<dbReference type="Gene3D" id="3.30.70.270">
    <property type="match status" value="2"/>
</dbReference>
<evidence type="ECO:0000313" key="3">
    <source>
        <dbReference type="EMBL" id="CAB3250185.1"/>
    </source>
</evidence>
<sequence>MNLPAPVPFVSKGDIVENWVLWKQTWKNYELAIDLDKKEDKKRAAVFKTVIGAEGVRLLRQIGADEITSVDDIIKRLDAEIIPQKNIIYERYVFFSTVQDEQMDYTNFIRILKERSISCEFKDLKDEMIRDRFVVGMKDNDFRKRLLRQRDLTLQKVIDEAMTVQETEKQLQKMKPDSKSDFKFEDEIVNKFEKFKSTKMTKTRSGGNMGICRYCGGKHPFEKEKCPAYGKKCLKCTKFNHFKNMCKMYVKQLEKEPDSSSETDSVLSIASSRKAQKLLADVKVNGMILKAQIDTGATCNVIGWKDISKWDCESKVSNSSQVLTCYNGEKEMVEEGVIAIADDIMVFGEGDTMEEALRDHDIKLEKVLQRAEQRNLKLNKKKCKIRKTEIEYMGHLFTNKGIKPDHRKVKAVEDMERPESESQIRSFLGLVNYMAKFVPDLSTIAAPLRESFSTWGVRQETAWKTIKQLDVKRNQKETLQLRKVPEGPWMEVATDILEYDKHKYLVVVDYFSSFFEFKRLHNVSSHSTISALKHIFARYGVPQVIYSDEGTNYSSKEFKLFAREWNFTLKTSSPHHHQSNGKAESAVKQVKRLLKLKEKGEDVEAALMVWRNTPTAGMTTSPAQRLFGRSLRTTLCSTKEGLKQEVNYDTIHEQLNKKMQRYKKTHDSSAKDLPSLRVGESVRVLLNPSGINDPIWKRGVVLKRLDSRSYLLEVDGRRYRRNRIHLKQRKTEIGSAKDEEAYEDWTLDENKPEQTEKRCIVEEVEQEEVEPEKKKKIQLEKRQQENTTEQSQQTSLERGMAYEEGHVSRFGRRINKPKKLDL</sequence>
<dbReference type="Pfam" id="PF00665">
    <property type="entry name" value="rve"/>
    <property type="match status" value="1"/>
</dbReference>
<dbReference type="PANTHER" id="PTHR37984:SF8">
    <property type="entry name" value="CCHC-TYPE DOMAIN-CONTAINING PROTEIN"/>
    <property type="match status" value="1"/>
</dbReference>